<dbReference type="EMBL" id="WMET01000001">
    <property type="protein sequence ID" value="MYL18483.1"/>
    <property type="molecule type" value="Genomic_DNA"/>
</dbReference>
<dbReference type="Pfam" id="PF13673">
    <property type="entry name" value="Acetyltransf_10"/>
    <property type="match status" value="1"/>
</dbReference>
<keyword evidence="2" id="KW-0808">Transferase</keyword>
<dbReference type="PANTHER" id="PTHR13355">
    <property type="entry name" value="GLUCOSAMINE 6-PHOSPHATE N-ACETYLTRANSFERASE"/>
    <property type="match status" value="1"/>
</dbReference>
<dbReference type="Gene3D" id="3.40.630.30">
    <property type="match status" value="1"/>
</dbReference>
<dbReference type="InterPro" id="IPR016181">
    <property type="entry name" value="Acyl_CoA_acyltransferase"/>
</dbReference>
<organism evidence="2 3">
    <name type="scientific">Halobacillus litoralis</name>
    <dbReference type="NCBI Taxonomy" id="45668"/>
    <lineage>
        <taxon>Bacteria</taxon>
        <taxon>Bacillati</taxon>
        <taxon>Bacillota</taxon>
        <taxon>Bacilli</taxon>
        <taxon>Bacillales</taxon>
        <taxon>Bacillaceae</taxon>
        <taxon>Halobacillus</taxon>
    </lineage>
</organism>
<dbReference type="InterPro" id="IPR000182">
    <property type="entry name" value="GNAT_dom"/>
</dbReference>
<dbReference type="AlphaFoldDB" id="A0A845DMA0"/>
<name>A0A845DMA0_9BACI</name>
<dbReference type="Proteomes" id="UP000460949">
    <property type="component" value="Unassembled WGS sequence"/>
</dbReference>
<evidence type="ECO:0000313" key="2">
    <source>
        <dbReference type="EMBL" id="MYL18483.1"/>
    </source>
</evidence>
<feature type="domain" description="N-acetyltransferase" evidence="1">
    <location>
        <begin position="16"/>
        <end position="156"/>
    </location>
</feature>
<accession>A0A845DMA0</accession>
<comment type="caution">
    <text evidence="2">The sequence shown here is derived from an EMBL/GenBank/DDBJ whole genome shotgun (WGS) entry which is preliminary data.</text>
</comment>
<gene>
    <name evidence="2" type="ORF">GLW04_01190</name>
</gene>
<proteinExistence type="predicted"/>
<dbReference type="GO" id="GO:0004343">
    <property type="term" value="F:glucosamine 6-phosphate N-acetyltransferase activity"/>
    <property type="evidence" value="ECO:0007669"/>
    <property type="project" value="TreeGrafter"/>
</dbReference>
<protein>
    <submittedName>
        <fullName evidence="2">GNAT family N-acetyltransferase</fullName>
    </submittedName>
</protein>
<evidence type="ECO:0000313" key="3">
    <source>
        <dbReference type="Proteomes" id="UP000460949"/>
    </source>
</evidence>
<dbReference type="PANTHER" id="PTHR13355:SF11">
    <property type="entry name" value="GLUCOSAMINE 6-PHOSPHATE N-ACETYLTRANSFERASE"/>
    <property type="match status" value="1"/>
</dbReference>
<dbReference type="InterPro" id="IPR039143">
    <property type="entry name" value="GNPNAT1-like"/>
</dbReference>
<dbReference type="PROSITE" id="PS51186">
    <property type="entry name" value="GNAT"/>
    <property type="match status" value="1"/>
</dbReference>
<evidence type="ECO:0000259" key="1">
    <source>
        <dbReference type="PROSITE" id="PS51186"/>
    </source>
</evidence>
<dbReference type="SUPFAM" id="SSF55729">
    <property type="entry name" value="Acyl-CoA N-acyltransferases (Nat)"/>
    <property type="match status" value="1"/>
</dbReference>
<sequence>MECLRDVPPWQRVKHVDIQQVRNTQQLDDAYFVRKTVFVNEQQVPEELEIDEFDETSLHFTGYDNDEPVAAARLRFVQGYGKLERICVLKEKRGYSYGRQMIEKLEEAVRDHGYDKAKLNAQTQAEAFYEALGYVTISDKFMDAGIPHVTMVKELNH</sequence>
<reference evidence="2 3" key="1">
    <citation type="submission" date="2019-11" db="EMBL/GenBank/DDBJ databases">
        <title>Genome sequences of 17 halophilic strains isolated from different environments.</title>
        <authorList>
            <person name="Furrow R.E."/>
        </authorList>
    </citation>
    <scope>NUCLEOTIDE SEQUENCE [LARGE SCALE GENOMIC DNA]</scope>
    <source>
        <strain evidence="2 3">22511_23_Filter</strain>
    </source>
</reference>
<dbReference type="CDD" id="cd04301">
    <property type="entry name" value="NAT_SF"/>
    <property type="match status" value="1"/>
</dbReference>